<accession>O58436</accession>
<dbReference type="EMBL" id="BA000001">
    <property type="protein sequence ID" value="BAA29796.1"/>
    <property type="molecule type" value="Genomic_DNA"/>
</dbReference>
<dbReference type="EnsemblBacteria" id="BAA29796">
    <property type="protein sequence ID" value="BAA29796"/>
    <property type="gene ID" value="BAA29796"/>
</dbReference>
<dbReference type="Proteomes" id="UP000000752">
    <property type="component" value="Chromosome"/>
</dbReference>
<keyword evidence="1" id="KW-1133">Transmembrane helix</keyword>
<dbReference type="KEGG" id="pho:PH0705"/>
<evidence type="ECO:0000313" key="2">
    <source>
        <dbReference type="EMBL" id="BAA29796.1"/>
    </source>
</evidence>
<evidence type="ECO:0000313" key="3">
    <source>
        <dbReference type="Proteomes" id="UP000000752"/>
    </source>
</evidence>
<proteinExistence type="predicted"/>
<protein>
    <submittedName>
        <fullName evidence="2">Uncharacterized protein</fullName>
    </submittedName>
</protein>
<keyword evidence="1" id="KW-0472">Membrane</keyword>
<dbReference type="AlphaFoldDB" id="O58436"/>
<sequence length="170" mass="18777">MLTPKTPAGYRRSIASFFTSSVLLISLPSITLTLLPNSLVRYFIFFPPFPITMGTSPSPTIRTTRSPASTAFLNSMSASPSSLYNILEILTSSSVIIPSSSFFSSAGHRIPSVFRQTSQIGAFMFSPPTPRIKMKAKTTTQRALKNLSFQLNNQRLEKKDEESIKTYPLS</sequence>
<name>O58436_PYRHO</name>
<gene>
    <name evidence="2" type="ordered locus">PH0705</name>
</gene>
<dbReference type="STRING" id="70601.gene:9377652"/>
<reference evidence="2 3" key="1">
    <citation type="journal article" date="1998" name="DNA Res.">
        <title>Complete sequence and gene organization of the genome of a hyper-thermophilic archaebacterium, Pyrococcus horikoshii OT3.</title>
        <authorList>
            <person name="Kawarabayasi Y."/>
            <person name="Sawada M."/>
            <person name="Horikawa H."/>
            <person name="Haikawa Y."/>
            <person name="Hino Y."/>
            <person name="Yamamoto S."/>
            <person name="Sekine M."/>
            <person name="Baba S."/>
            <person name="Kosugi H."/>
            <person name="Hosoyama A."/>
            <person name="Nagai Y."/>
            <person name="Sakai M."/>
            <person name="Ogura K."/>
            <person name="Otuka R."/>
            <person name="Nakazawa H."/>
            <person name="Takamiya M."/>
            <person name="Ohfuku Y."/>
            <person name="Funahashi T."/>
            <person name="Tanaka T."/>
            <person name="Kudoh Y."/>
            <person name="Yamazaki J."/>
            <person name="Kushida N."/>
            <person name="Oguchi A."/>
            <person name="Aoki K."/>
            <person name="Nakamura Y."/>
            <person name="Robb T.F."/>
            <person name="Horikoshi K."/>
            <person name="Masuchi Y."/>
            <person name="Shizuya H."/>
            <person name="Kikuchi H."/>
        </authorList>
    </citation>
    <scope>NUCLEOTIDE SEQUENCE [LARGE SCALE GENOMIC DNA]</scope>
    <source>
        <strain evidence="3">ATCC 700860 / DSM 12428 / JCM 9974 / NBRC 100139 / OT-3</strain>
    </source>
</reference>
<dbReference type="PIR" id="B71117">
    <property type="entry name" value="B71117"/>
</dbReference>
<evidence type="ECO:0000256" key="1">
    <source>
        <dbReference type="SAM" id="Phobius"/>
    </source>
</evidence>
<keyword evidence="1" id="KW-0812">Transmembrane</keyword>
<organism evidence="2 3">
    <name type="scientific">Pyrococcus horikoshii (strain ATCC 700860 / DSM 12428 / JCM 9974 / NBRC 100139 / OT-3)</name>
    <dbReference type="NCBI Taxonomy" id="70601"/>
    <lineage>
        <taxon>Archaea</taxon>
        <taxon>Methanobacteriati</taxon>
        <taxon>Methanobacteriota</taxon>
        <taxon>Thermococci</taxon>
        <taxon>Thermococcales</taxon>
        <taxon>Thermococcaceae</taxon>
        <taxon>Pyrococcus</taxon>
    </lineage>
</organism>
<keyword evidence="3" id="KW-1185">Reference proteome</keyword>
<feature type="transmembrane region" description="Helical" evidence="1">
    <location>
        <begin position="14"/>
        <end position="35"/>
    </location>
</feature>